<gene>
    <name evidence="6" type="ORF">NE237_008832</name>
</gene>
<evidence type="ECO:0000256" key="3">
    <source>
        <dbReference type="ARBA" id="ARBA00022989"/>
    </source>
</evidence>
<dbReference type="GO" id="GO:0016020">
    <property type="term" value="C:membrane"/>
    <property type="evidence" value="ECO:0007669"/>
    <property type="project" value="UniProtKB-SubCell"/>
</dbReference>
<evidence type="ECO:0000313" key="6">
    <source>
        <dbReference type="EMBL" id="KAJ4978052.1"/>
    </source>
</evidence>
<keyword evidence="4" id="KW-0472">Membrane</keyword>
<evidence type="ECO:0000256" key="4">
    <source>
        <dbReference type="ARBA" id="ARBA00023136"/>
    </source>
</evidence>
<dbReference type="OrthoDB" id="288203at2759"/>
<evidence type="ECO:0000313" key="7">
    <source>
        <dbReference type="Proteomes" id="UP001141806"/>
    </source>
</evidence>
<dbReference type="GO" id="GO:0055085">
    <property type="term" value="P:transmembrane transport"/>
    <property type="evidence" value="ECO:0007669"/>
    <property type="project" value="InterPro"/>
</dbReference>
<dbReference type="PANTHER" id="PTHR11814">
    <property type="entry name" value="SULFATE TRANSPORTER"/>
    <property type="match status" value="1"/>
</dbReference>
<protein>
    <recommendedName>
        <fullName evidence="5">SLC26A/SulP transporter domain-containing protein</fullName>
    </recommendedName>
</protein>
<dbReference type="Pfam" id="PF00916">
    <property type="entry name" value="Sulfate_transp"/>
    <property type="match status" value="1"/>
</dbReference>
<accession>A0A9Q0KWC0</accession>
<feature type="domain" description="SLC26A/SulP transporter" evidence="5">
    <location>
        <begin position="9"/>
        <end position="71"/>
    </location>
</feature>
<keyword evidence="2" id="KW-0812">Transmembrane</keyword>
<evidence type="ECO:0000256" key="1">
    <source>
        <dbReference type="ARBA" id="ARBA00004141"/>
    </source>
</evidence>
<dbReference type="AlphaFoldDB" id="A0A9Q0KWC0"/>
<dbReference type="InterPro" id="IPR001902">
    <property type="entry name" value="SLC26A/SulP_fam"/>
</dbReference>
<comment type="caution">
    <text evidence="6">The sequence shown here is derived from an EMBL/GenBank/DDBJ whole genome shotgun (WGS) entry which is preliminary data.</text>
</comment>
<evidence type="ECO:0000256" key="2">
    <source>
        <dbReference type="ARBA" id="ARBA00022692"/>
    </source>
</evidence>
<dbReference type="InterPro" id="IPR011547">
    <property type="entry name" value="SLC26A/SulP_dom"/>
</dbReference>
<organism evidence="6 7">
    <name type="scientific">Protea cynaroides</name>
    <dbReference type="NCBI Taxonomy" id="273540"/>
    <lineage>
        <taxon>Eukaryota</taxon>
        <taxon>Viridiplantae</taxon>
        <taxon>Streptophyta</taxon>
        <taxon>Embryophyta</taxon>
        <taxon>Tracheophyta</taxon>
        <taxon>Spermatophyta</taxon>
        <taxon>Magnoliopsida</taxon>
        <taxon>Proteales</taxon>
        <taxon>Proteaceae</taxon>
        <taxon>Protea</taxon>
    </lineage>
</organism>
<reference evidence="6" key="1">
    <citation type="journal article" date="2023" name="Plant J.">
        <title>The genome of the king protea, Protea cynaroides.</title>
        <authorList>
            <person name="Chang J."/>
            <person name="Duong T.A."/>
            <person name="Schoeman C."/>
            <person name="Ma X."/>
            <person name="Roodt D."/>
            <person name="Barker N."/>
            <person name="Li Z."/>
            <person name="Van de Peer Y."/>
            <person name="Mizrachi E."/>
        </authorList>
    </citation>
    <scope>NUCLEOTIDE SEQUENCE</scope>
    <source>
        <tissue evidence="6">Young leaves</tissue>
    </source>
</reference>
<name>A0A9Q0KWC0_9MAGN</name>
<proteinExistence type="predicted"/>
<dbReference type="EMBL" id="JAMYWD010000002">
    <property type="protein sequence ID" value="KAJ4978052.1"/>
    <property type="molecule type" value="Genomic_DNA"/>
</dbReference>
<keyword evidence="7" id="KW-1185">Reference proteome</keyword>
<dbReference type="Proteomes" id="UP001141806">
    <property type="component" value="Unassembled WGS sequence"/>
</dbReference>
<evidence type="ECO:0000259" key="5">
    <source>
        <dbReference type="Pfam" id="PF00916"/>
    </source>
</evidence>
<comment type="subcellular location">
    <subcellularLocation>
        <location evidence="1">Membrane</location>
        <topology evidence="1">Multi-pass membrane protein</topology>
    </subcellularLocation>
</comment>
<keyword evidence="3" id="KW-1133">Transmembrane helix</keyword>
<sequence length="175" mass="18367">MQGISYANSSIVPPLIYPILGSSRHPVVGPVSIASLVMGSMLKETVHHTEDPVLYLQLAFIATFFAGSVQARLDAACAEREVADQAAIEQAATKIAAADLVVAKYVNIERIIAERVANELAAVAANLNALAVGIAASVLTAPHTHPTSTPAATPYPGTIDRISRHEISALTEAKY</sequence>